<dbReference type="PANTHER" id="PTHR23112:SF37">
    <property type="entry name" value="G PROTEIN-COUPLED RECEPTOR GPR1"/>
    <property type="match status" value="1"/>
</dbReference>
<dbReference type="GO" id="GO:0007189">
    <property type="term" value="P:adenylate cyclase-activating G protein-coupled receptor signaling pathway"/>
    <property type="evidence" value="ECO:0007669"/>
    <property type="project" value="TreeGrafter"/>
</dbReference>
<evidence type="ECO:0008006" key="8">
    <source>
        <dbReference type="Google" id="ProtNLM"/>
    </source>
</evidence>
<proteinExistence type="predicted"/>
<dbReference type="GO" id="GO:0005886">
    <property type="term" value="C:plasma membrane"/>
    <property type="evidence" value="ECO:0007669"/>
    <property type="project" value="TreeGrafter"/>
</dbReference>
<keyword evidence="3 5" id="KW-1133">Transmembrane helix</keyword>
<comment type="subcellular location">
    <subcellularLocation>
        <location evidence="1">Membrane</location>
        <topology evidence="1">Multi-pass membrane protein</topology>
    </subcellularLocation>
</comment>
<evidence type="ECO:0000256" key="3">
    <source>
        <dbReference type="ARBA" id="ARBA00022989"/>
    </source>
</evidence>
<evidence type="ECO:0000256" key="4">
    <source>
        <dbReference type="ARBA" id="ARBA00023136"/>
    </source>
</evidence>
<feature type="transmembrane region" description="Helical" evidence="5">
    <location>
        <begin position="275"/>
        <end position="294"/>
    </location>
</feature>
<dbReference type="Gene3D" id="1.20.1070.10">
    <property type="entry name" value="Rhodopsin 7-helix transmembrane proteins"/>
    <property type="match status" value="1"/>
</dbReference>
<reference evidence="6" key="1">
    <citation type="submission" date="2021-01" db="EMBL/GenBank/DDBJ databases">
        <authorList>
            <person name="Kaushik A."/>
        </authorList>
    </citation>
    <scope>NUCLEOTIDE SEQUENCE</scope>
    <source>
        <strain evidence="6">AG4-RS23</strain>
    </source>
</reference>
<accession>A0A8H3ANB1</accession>
<dbReference type="EMBL" id="CAJMWY010000543">
    <property type="protein sequence ID" value="CAE6438211.1"/>
    <property type="molecule type" value="Genomic_DNA"/>
</dbReference>
<keyword evidence="4 5" id="KW-0472">Membrane</keyword>
<dbReference type="GO" id="GO:0004930">
    <property type="term" value="F:G protein-coupled receptor activity"/>
    <property type="evidence" value="ECO:0007669"/>
    <property type="project" value="TreeGrafter"/>
</dbReference>
<dbReference type="SUPFAM" id="SSF81321">
    <property type="entry name" value="Family A G protein-coupled receptor-like"/>
    <property type="match status" value="1"/>
</dbReference>
<sequence>MDSRHTGCKRIGLSTGHAIGLAFSAQTGCISFVGVLVLFGIIFIKYRRGRKQNLGSHRRVLLRSNLDVYMINLFVSELLMSLGGMLDAKWANESAVYCGGYCNAQGSLQYLGETSVALWTLAVTLHTWQSVVYAQRIPFRWSLCAMVMVLVWGFVFVFNFVSFSLRPRSGDESYFSPGPFWCWINPKYGSERLAGEYLWLWIAGFGNLLVYIPLFLLLRGNIILGNEGFSSHRWHWTPPPVCNAFKAETQSSSGSSIPDDAYDEESIRKEATKMLWYPFVYTVLVLPLSIVRWSTFTVRELSAVRAVVGDTVEFYAPMASATLVFHAVFRLSGIINVILVLATRPNVLLFGDHHRGDDGDAGPHGVLSGAYGMRGDGSVDDTSMRQRYNATSQGERVHEYTGFGGPTVVNRRDDDSIVGRC</sequence>
<dbReference type="Proteomes" id="UP000663861">
    <property type="component" value="Unassembled WGS sequence"/>
</dbReference>
<protein>
    <recommendedName>
        <fullName evidence="8">Glucose receptor Git3 N-terminal domain-containing protein</fullName>
    </recommendedName>
</protein>
<comment type="caution">
    <text evidence="6">The sequence shown here is derived from an EMBL/GenBank/DDBJ whole genome shotgun (WGS) entry which is preliminary data.</text>
</comment>
<dbReference type="PANTHER" id="PTHR23112">
    <property type="entry name" value="G PROTEIN-COUPLED RECEPTOR 157-RELATED"/>
    <property type="match status" value="1"/>
</dbReference>
<evidence type="ECO:0000256" key="1">
    <source>
        <dbReference type="ARBA" id="ARBA00004141"/>
    </source>
</evidence>
<gene>
    <name evidence="6" type="ORF">RDB_LOCUS35855</name>
</gene>
<evidence type="ECO:0000313" key="7">
    <source>
        <dbReference type="Proteomes" id="UP000663861"/>
    </source>
</evidence>
<feature type="transmembrane region" description="Helical" evidence="5">
    <location>
        <begin position="198"/>
        <end position="218"/>
    </location>
</feature>
<dbReference type="AlphaFoldDB" id="A0A8H3ANB1"/>
<keyword evidence="2 5" id="KW-0812">Transmembrane</keyword>
<feature type="transmembrane region" description="Helical" evidence="5">
    <location>
        <begin position="23"/>
        <end position="46"/>
    </location>
</feature>
<evidence type="ECO:0000256" key="2">
    <source>
        <dbReference type="ARBA" id="ARBA00022692"/>
    </source>
</evidence>
<evidence type="ECO:0000313" key="6">
    <source>
        <dbReference type="EMBL" id="CAE6438211.1"/>
    </source>
</evidence>
<feature type="transmembrane region" description="Helical" evidence="5">
    <location>
        <begin position="141"/>
        <end position="165"/>
    </location>
</feature>
<feature type="transmembrane region" description="Helical" evidence="5">
    <location>
        <begin position="314"/>
        <end position="341"/>
    </location>
</feature>
<name>A0A8H3ANB1_9AGAM</name>
<evidence type="ECO:0000256" key="5">
    <source>
        <dbReference type="SAM" id="Phobius"/>
    </source>
</evidence>
<organism evidence="6 7">
    <name type="scientific">Rhizoctonia solani</name>
    <dbReference type="NCBI Taxonomy" id="456999"/>
    <lineage>
        <taxon>Eukaryota</taxon>
        <taxon>Fungi</taxon>
        <taxon>Dikarya</taxon>
        <taxon>Basidiomycota</taxon>
        <taxon>Agaricomycotina</taxon>
        <taxon>Agaricomycetes</taxon>
        <taxon>Cantharellales</taxon>
        <taxon>Ceratobasidiaceae</taxon>
        <taxon>Rhizoctonia</taxon>
    </lineage>
</organism>